<dbReference type="WBParaSite" id="GPUH_0000436801-mRNA-1">
    <property type="protein sequence ID" value="GPUH_0000436801-mRNA-1"/>
    <property type="gene ID" value="GPUH_0000436801"/>
</dbReference>
<dbReference type="AlphaFoldDB" id="A0A183D6M0"/>
<evidence type="ECO:0000313" key="3">
    <source>
        <dbReference type="WBParaSite" id="GPUH_0000436801-mRNA-1"/>
    </source>
</evidence>
<reference evidence="3" key="1">
    <citation type="submission" date="2016-06" db="UniProtKB">
        <authorList>
            <consortium name="WormBaseParasite"/>
        </authorList>
    </citation>
    <scope>IDENTIFICATION</scope>
</reference>
<dbReference type="OrthoDB" id="5801246at2759"/>
<reference evidence="1 2" key="2">
    <citation type="submission" date="2018-11" db="EMBL/GenBank/DDBJ databases">
        <authorList>
            <consortium name="Pathogen Informatics"/>
        </authorList>
    </citation>
    <scope>NUCLEOTIDE SEQUENCE [LARGE SCALE GENOMIC DNA]</scope>
</reference>
<name>A0A183D6M0_9BILA</name>
<organism evidence="3">
    <name type="scientific">Gongylonema pulchrum</name>
    <dbReference type="NCBI Taxonomy" id="637853"/>
    <lineage>
        <taxon>Eukaryota</taxon>
        <taxon>Metazoa</taxon>
        <taxon>Ecdysozoa</taxon>
        <taxon>Nematoda</taxon>
        <taxon>Chromadorea</taxon>
        <taxon>Rhabditida</taxon>
        <taxon>Spirurina</taxon>
        <taxon>Spiruromorpha</taxon>
        <taxon>Spiruroidea</taxon>
        <taxon>Gongylonematidae</taxon>
        <taxon>Gongylonema</taxon>
    </lineage>
</organism>
<sequence>MIARAEAESRPEDVQLLMKIGLKQFNAQFFTVPVQFMREITHMACSKHEEQLQCGAIFEGAEVTLRRIEDLKTIGNHKLMFDYECADKEFVPSVYPCIGLNVALWTANCAEVFRIPIKSKIPKHNVVTHF</sequence>
<keyword evidence="2" id="KW-1185">Reference proteome</keyword>
<gene>
    <name evidence="1" type="ORF">GPUH_LOCUS4362</name>
</gene>
<proteinExistence type="predicted"/>
<evidence type="ECO:0000313" key="2">
    <source>
        <dbReference type="Proteomes" id="UP000271098"/>
    </source>
</evidence>
<protein>
    <submittedName>
        <fullName evidence="3">Ald_Xan_dh_C2 domain-containing protein</fullName>
    </submittedName>
</protein>
<dbReference type="Proteomes" id="UP000271098">
    <property type="component" value="Unassembled WGS sequence"/>
</dbReference>
<evidence type="ECO:0000313" key="1">
    <source>
        <dbReference type="EMBL" id="VDK44394.1"/>
    </source>
</evidence>
<accession>A0A183D6M0</accession>
<dbReference type="EMBL" id="UYRT01008166">
    <property type="protein sequence ID" value="VDK44394.1"/>
    <property type="molecule type" value="Genomic_DNA"/>
</dbReference>